<comment type="caution">
    <text evidence="8">Lacks conserved residue(s) required for the propagation of feature annotation.</text>
</comment>
<keyword evidence="5 8" id="KW-0324">Glycolysis</keyword>
<dbReference type="GO" id="GO:0048029">
    <property type="term" value="F:monosaccharide binding"/>
    <property type="evidence" value="ECO:0007669"/>
    <property type="project" value="TreeGrafter"/>
</dbReference>
<accession>A0A139JR65</accession>
<dbReference type="GO" id="GO:0006096">
    <property type="term" value="P:glycolytic process"/>
    <property type="evidence" value="ECO:0007669"/>
    <property type="project" value="UniProtKB-UniRule"/>
</dbReference>
<dbReference type="PROSITE" id="PS51463">
    <property type="entry name" value="P_GLUCOSE_ISOMERASE_3"/>
    <property type="match status" value="1"/>
</dbReference>
<dbReference type="EMBL" id="JHUK01000001">
    <property type="protein sequence ID" value="RAM58022.1"/>
    <property type="molecule type" value="Genomic_DNA"/>
</dbReference>
<dbReference type="UniPathway" id="UPA00138"/>
<dbReference type="EMBL" id="LTBM01000001">
    <property type="protein sequence ID" value="KXT29442.1"/>
    <property type="molecule type" value="Genomic_DNA"/>
</dbReference>
<comment type="similarity">
    <text evidence="2 8 9">Belongs to the GPI family.</text>
</comment>
<dbReference type="GO" id="GO:0051156">
    <property type="term" value="P:glucose 6-phosphate metabolic process"/>
    <property type="evidence" value="ECO:0007669"/>
    <property type="project" value="TreeGrafter"/>
</dbReference>
<dbReference type="GO" id="GO:0004347">
    <property type="term" value="F:glucose-6-phosphate isomerase activity"/>
    <property type="evidence" value="ECO:0007669"/>
    <property type="project" value="UniProtKB-UniRule"/>
</dbReference>
<keyword evidence="6 8" id="KW-0413">Isomerase</keyword>
<dbReference type="HAMAP" id="MF_00473">
    <property type="entry name" value="G6P_isomerase"/>
    <property type="match status" value="1"/>
</dbReference>
<name>A0A139JR65_9MOLU</name>
<evidence type="ECO:0000256" key="7">
    <source>
        <dbReference type="ARBA" id="ARBA00029321"/>
    </source>
</evidence>
<dbReference type="Gene3D" id="3.40.50.10490">
    <property type="entry name" value="Glucose-6-phosphate isomerase like protein, domain 1"/>
    <property type="match status" value="2"/>
</dbReference>
<evidence type="ECO:0000256" key="5">
    <source>
        <dbReference type="ARBA" id="ARBA00023152"/>
    </source>
</evidence>
<evidence type="ECO:0000256" key="6">
    <source>
        <dbReference type="ARBA" id="ARBA00023235"/>
    </source>
</evidence>
<comment type="pathway">
    <text evidence="8">Carbohydrate biosynthesis; gluconeogenesis.</text>
</comment>
<keyword evidence="13" id="KW-1185">Reference proteome</keyword>
<evidence type="ECO:0000256" key="4">
    <source>
        <dbReference type="ARBA" id="ARBA00022490"/>
    </source>
</evidence>
<dbReference type="SUPFAM" id="SSF53697">
    <property type="entry name" value="SIS domain"/>
    <property type="match status" value="1"/>
</dbReference>
<reference evidence="10 12" key="2">
    <citation type="submission" date="2016-02" db="EMBL/GenBank/DDBJ databases">
        <title>A draft genome sequence of Candidatus Phytoplasma oryzae strain Mbita1, the causative agent of Napier Grass stunt disease in Kenya.</title>
        <authorList>
            <person name="Fischer A."/>
            <person name="Santa-Cruz I."/>
            <person name="Wambua L."/>
            <person name="Olds C."/>
            <person name="Midega C."/>
            <person name="Dickinson M."/>
            <person name="Kawicha P."/>
            <person name="Khan Z."/>
            <person name="Masiga D."/>
            <person name="Jores J."/>
            <person name="Bernd S."/>
        </authorList>
    </citation>
    <scope>NUCLEOTIDE SEQUENCE [LARGE SCALE GENOMIC DNA]</scope>
    <source>
        <strain evidence="10">Mbita1</strain>
    </source>
</reference>
<evidence type="ECO:0000256" key="2">
    <source>
        <dbReference type="ARBA" id="ARBA00006604"/>
    </source>
</evidence>
<dbReference type="RefSeq" id="WP_066539900.1">
    <property type="nucleotide sequence ID" value="NZ_JHUK01000001.1"/>
</dbReference>
<dbReference type="PROSITE" id="PS00174">
    <property type="entry name" value="P_GLUCOSE_ISOMERASE_2"/>
    <property type="match status" value="1"/>
</dbReference>
<dbReference type="PRINTS" id="PR00662">
    <property type="entry name" value="G6PISOMERASE"/>
</dbReference>
<evidence type="ECO:0000313" key="13">
    <source>
        <dbReference type="Proteomes" id="UP000249343"/>
    </source>
</evidence>
<dbReference type="Pfam" id="PF00342">
    <property type="entry name" value="PGI"/>
    <property type="match status" value="1"/>
</dbReference>
<evidence type="ECO:0000256" key="3">
    <source>
        <dbReference type="ARBA" id="ARBA00022432"/>
    </source>
</evidence>
<dbReference type="NCBIfam" id="NF010697">
    <property type="entry name" value="PRK14097.1"/>
    <property type="match status" value="1"/>
</dbReference>
<organism evidence="10 12">
    <name type="scientific">Candidatus Phytoplasma oryzae</name>
    <dbReference type="NCBI Taxonomy" id="203274"/>
    <lineage>
        <taxon>Bacteria</taxon>
        <taxon>Bacillati</taxon>
        <taxon>Mycoplasmatota</taxon>
        <taxon>Mollicutes</taxon>
        <taxon>Acholeplasmatales</taxon>
        <taxon>Acholeplasmataceae</taxon>
        <taxon>Candidatus Phytoplasma</taxon>
        <taxon>16SrXI (Rice yellow dwarf group)</taxon>
    </lineage>
</organism>
<sequence>MEKNFFFNLKINQINNFLDWKKESQKIIPKLKKLHNKIHHNQALKKKYLGWMDLPFQFNFQEIQKIKKIKKKLKELDILVVIGIGGSFLGTKAGIEFLKKPFNIKKQTEIIFAGYQMSGTYLNNLIQYLKQKNWAINVISKSGNTLETSLSFRILKNEIEYKYGKEQSKQRIFITTSNDEKSSLFNIANYEKYEKFIIPYNIGGRFSILTSVGILPFIFAGLKIEDIFKGAQKAFQDTIHEDIEKNFAYKYAIIRYLLHIKLQKKIELFVDYEPQLFYFSEWLKQLFTESEGKNNKGLFVGSLHNTTDLHSLGQFIQEGSKIMFETVLNVHSIQDDCLIPQNEQNFDNMNYLAGKYFSEINQKIIKSTQIAHVEGNVPNLEINFSCLNEYNFGYLIFFFQKACAISALLLDVNPFNQPGVEIYKKKMFILFNA</sequence>
<dbReference type="InterPro" id="IPR001672">
    <property type="entry name" value="G6P_Isomerase"/>
</dbReference>
<gene>
    <name evidence="8 10" type="primary">pgi</name>
    <name evidence="10" type="ORF">AXA84_0087</name>
    <name evidence="11" type="ORF">DH96_00500</name>
</gene>
<dbReference type="EC" id="5.3.1.9" evidence="8"/>
<dbReference type="InterPro" id="IPR035476">
    <property type="entry name" value="SIS_PGI_1"/>
</dbReference>
<keyword evidence="4 8" id="KW-0963">Cytoplasm</keyword>
<evidence type="ECO:0000313" key="10">
    <source>
        <dbReference type="EMBL" id="KXT29442.1"/>
    </source>
</evidence>
<dbReference type="CDD" id="cd05016">
    <property type="entry name" value="SIS_PGI_2"/>
    <property type="match status" value="1"/>
</dbReference>
<dbReference type="GO" id="GO:0097367">
    <property type="term" value="F:carbohydrate derivative binding"/>
    <property type="evidence" value="ECO:0007669"/>
    <property type="project" value="InterPro"/>
</dbReference>
<dbReference type="InterPro" id="IPR035482">
    <property type="entry name" value="SIS_PGI_2"/>
</dbReference>
<proteinExistence type="inferred from homology"/>
<keyword evidence="3 8" id="KW-0312">Gluconeogenesis</keyword>
<feature type="active site" evidence="8">
    <location>
        <position position="424"/>
    </location>
</feature>
<dbReference type="GO" id="GO:0005829">
    <property type="term" value="C:cytosol"/>
    <property type="evidence" value="ECO:0007669"/>
    <property type="project" value="TreeGrafter"/>
</dbReference>
<dbReference type="PATRIC" id="fig|203274.3.peg.86"/>
<comment type="function">
    <text evidence="8">Catalyzes the reversible isomerization of glucose-6-phosphate to fructose-6-phosphate.</text>
</comment>
<comment type="catalytic activity">
    <reaction evidence="7 8 9">
        <text>alpha-D-glucose 6-phosphate = beta-D-fructose 6-phosphate</text>
        <dbReference type="Rhea" id="RHEA:11816"/>
        <dbReference type="ChEBI" id="CHEBI:57634"/>
        <dbReference type="ChEBI" id="CHEBI:58225"/>
        <dbReference type="EC" id="5.3.1.9"/>
    </reaction>
</comment>
<dbReference type="GO" id="GO:0006094">
    <property type="term" value="P:gluconeogenesis"/>
    <property type="evidence" value="ECO:0007669"/>
    <property type="project" value="UniProtKB-UniRule"/>
</dbReference>
<dbReference type="FunFam" id="3.40.50.10490:FF:000016">
    <property type="entry name" value="Glucose-6-phosphate isomerase"/>
    <property type="match status" value="1"/>
</dbReference>
<protein>
    <recommendedName>
        <fullName evidence="8">Glucose-6-phosphate isomerase</fullName>
        <shortName evidence="8">GPI</shortName>
        <ecNumber evidence="8">5.3.1.9</ecNumber>
    </recommendedName>
    <alternativeName>
        <fullName evidence="8">Phosphoglucose isomerase</fullName>
        <shortName evidence="8">PGI</shortName>
    </alternativeName>
    <alternativeName>
        <fullName evidence="8">Phosphohexose isomerase</fullName>
        <shortName evidence="8">PHI</shortName>
    </alternativeName>
</protein>
<evidence type="ECO:0000256" key="9">
    <source>
        <dbReference type="RuleBase" id="RU000612"/>
    </source>
</evidence>
<dbReference type="InterPro" id="IPR046348">
    <property type="entry name" value="SIS_dom_sf"/>
</dbReference>
<comment type="pathway">
    <text evidence="1 8 9">Carbohydrate degradation; glycolysis; D-glyceraldehyde 3-phosphate and glycerone phosphate from D-glucose: step 2/4.</text>
</comment>
<dbReference type="AlphaFoldDB" id="A0A139JR65"/>
<reference evidence="11 13" key="1">
    <citation type="submission" date="2014-04" db="EMBL/GenBank/DDBJ databases">
        <title>Genome study of Napier grass stunt phytoplasma.</title>
        <authorList>
            <person name="Kawicha P."/>
            <person name="Dickinson M."/>
            <person name="Hodgetts J."/>
        </authorList>
    </citation>
    <scope>NUCLEOTIDE SEQUENCE [LARGE SCALE GENOMIC DNA]</scope>
    <source>
        <strain evidence="11 13">NGS-S10</strain>
    </source>
</reference>
<dbReference type="Proteomes" id="UP000070069">
    <property type="component" value="Unassembled WGS sequence"/>
</dbReference>
<dbReference type="PANTHER" id="PTHR11469">
    <property type="entry name" value="GLUCOSE-6-PHOSPHATE ISOMERASE"/>
    <property type="match status" value="1"/>
</dbReference>
<comment type="subcellular location">
    <subcellularLocation>
        <location evidence="8">Cytoplasm</location>
    </subcellularLocation>
</comment>
<dbReference type="PANTHER" id="PTHR11469:SF1">
    <property type="entry name" value="GLUCOSE-6-PHOSPHATE ISOMERASE"/>
    <property type="match status" value="1"/>
</dbReference>
<feature type="active site" description="Proton donor" evidence="8">
    <location>
        <position position="289"/>
    </location>
</feature>
<evidence type="ECO:0000313" key="11">
    <source>
        <dbReference type="EMBL" id="RAM58022.1"/>
    </source>
</evidence>
<dbReference type="OrthoDB" id="140919at2"/>
<dbReference type="CDD" id="cd05015">
    <property type="entry name" value="SIS_PGI_1"/>
    <property type="match status" value="1"/>
</dbReference>
<evidence type="ECO:0000313" key="12">
    <source>
        <dbReference type="Proteomes" id="UP000070069"/>
    </source>
</evidence>
<dbReference type="InterPro" id="IPR018189">
    <property type="entry name" value="Phosphoglucose_isomerase_CS"/>
</dbReference>
<dbReference type="Proteomes" id="UP000249343">
    <property type="component" value="Unassembled WGS sequence"/>
</dbReference>
<evidence type="ECO:0000256" key="8">
    <source>
        <dbReference type="HAMAP-Rule" id="MF_00473"/>
    </source>
</evidence>
<dbReference type="UniPathway" id="UPA00109">
    <property type="reaction ID" value="UER00181"/>
</dbReference>
<comment type="caution">
    <text evidence="10">The sequence shown here is derived from an EMBL/GenBank/DDBJ whole genome shotgun (WGS) entry which is preliminary data.</text>
</comment>
<evidence type="ECO:0000256" key="1">
    <source>
        <dbReference type="ARBA" id="ARBA00004926"/>
    </source>
</evidence>